<proteinExistence type="predicted"/>
<evidence type="ECO:0000313" key="2">
    <source>
        <dbReference type="Proteomes" id="UP001186974"/>
    </source>
</evidence>
<dbReference type="EMBL" id="JAWDJW010009104">
    <property type="protein sequence ID" value="KAK3059796.1"/>
    <property type="molecule type" value="Genomic_DNA"/>
</dbReference>
<name>A0ACC3CZV6_9PEZI</name>
<reference evidence="1" key="1">
    <citation type="submission" date="2024-09" db="EMBL/GenBank/DDBJ databases">
        <title>Black Yeasts Isolated from many extreme environments.</title>
        <authorList>
            <person name="Coleine C."/>
            <person name="Stajich J.E."/>
            <person name="Selbmann L."/>
        </authorList>
    </citation>
    <scope>NUCLEOTIDE SEQUENCE</scope>
    <source>
        <strain evidence="1">CCFEE 5737</strain>
    </source>
</reference>
<keyword evidence="2" id="KW-1185">Reference proteome</keyword>
<evidence type="ECO:0000313" key="1">
    <source>
        <dbReference type="EMBL" id="KAK3059796.1"/>
    </source>
</evidence>
<accession>A0ACC3CZV6</accession>
<organism evidence="1 2">
    <name type="scientific">Coniosporium uncinatum</name>
    <dbReference type="NCBI Taxonomy" id="93489"/>
    <lineage>
        <taxon>Eukaryota</taxon>
        <taxon>Fungi</taxon>
        <taxon>Dikarya</taxon>
        <taxon>Ascomycota</taxon>
        <taxon>Pezizomycotina</taxon>
        <taxon>Dothideomycetes</taxon>
        <taxon>Dothideomycetes incertae sedis</taxon>
        <taxon>Coniosporium</taxon>
    </lineage>
</organism>
<dbReference type="Proteomes" id="UP001186974">
    <property type="component" value="Unassembled WGS sequence"/>
</dbReference>
<sequence length="106" mass="12189">MSRFVSYFDGEKDPRNLMIVFSILKVPMTEWDIQPYAQDLFDSVFNYFPITFRPPPDDPYGITSQQLKDRLRECIAATGDFAPYAFPALLDKLDSVSMNTKARTPP</sequence>
<comment type="caution">
    <text evidence="1">The sequence shown here is derived from an EMBL/GenBank/DDBJ whole genome shotgun (WGS) entry which is preliminary data.</text>
</comment>
<feature type="non-terminal residue" evidence="1">
    <location>
        <position position="106"/>
    </location>
</feature>
<gene>
    <name evidence="1" type="ORF">LTS18_010042</name>
</gene>
<protein>
    <submittedName>
        <fullName evidence="1">Uncharacterized protein</fullName>
    </submittedName>
</protein>